<evidence type="ECO:0000256" key="2">
    <source>
        <dbReference type="SAM" id="MobiDB-lite"/>
    </source>
</evidence>
<evidence type="ECO:0000313" key="5">
    <source>
        <dbReference type="Proteomes" id="UP000316726"/>
    </source>
</evidence>
<evidence type="ECO:0000256" key="1">
    <source>
        <dbReference type="SAM" id="Coils"/>
    </source>
</evidence>
<dbReference type="CDD" id="cd06257">
    <property type="entry name" value="DnaJ"/>
    <property type="match status" value="1"/>
</dbReference>
<dbReference type="OrthoDB" id="498970at2759"/>
<dbReference type="STRING" id="1764295.A0A5B8MKW7"/>
<feature type="compositionally biased region" description="Low complexity" evidence="2">
    <location>
        <begin position="155"/>
        <end position="194"/>
    </location>
</feature>
<evidence type="ECO:0000259" key="3">
    <source>
        <dbReference type="PROSITE" id="PS50076"/>
    </source>
</evidence>
<protein>
    <recommendedName>
        <fullName evidence="3">J domain-containing protein</fullName>
    </recommendedName>
</protein>
<dbReference type="InterPro" id="IPR036869">
    <property type="entry name" value="J_dom_sf"/>
</dbReference>
<feature type="region of interest" description="Disordered" evidence="2">
    <location>
        <begin position="68"/>
        <end position="257"/>
    </location>
</feature>
<evidence type="ECO:0000313" key="4">
    <source>
        <dbReference type="EMBL" id="QDZ21107.1"/>
    </source>
</evidence>
<dbReference type="PANTHER" id="PTHR36335:SF1">
    <property type="entry name" value="CHAPERONE DNAJ-DOMAIN SUPERFAMILY PROTEIN"/>
    <property type="match status" value="1"/>
</dbReference>
<feature type="compositionally biased region" description="Basic and acidic residues" evidence="2">
    <location>
        <begin position="243"/>
        <end position="257"/>
    </location>
</feature>
<feature type="coiled-coil region" evidence="1">
    <location>
        <begin position="272"/>
        <end position="307"/>
    </location>
</feature>
<sequence>MSGEKEKKACWTREDVKSLLKTIGEHGTDDIEVIMAKGGESLRGRSTTDVREMCEALFQGELPKRFKEVVGSPERGEEDEVEEGTKLEGKEQASSNTFENRAAGKAGRSAEAETCFSSPSSKRTCRRRPDVIEISSGSEDEAGSVNDDRNDECEVVSLSSDVSDVVVAEEVGGTAVFGEVSSTRSECSSSYYSESSEEASGGGQRAVPRGRGGGEGQEAEGPEAEGPSASHGKEHQSFMSPQERIKETDDYKRADEEEWNRRNEVIRQQSLRAKLIREKKREQNLRVEKQKESNLRIEKRLLELKTQLSASKKQVEEADTLRPKIRSHLNRVLMGSKYFPVVAQRLGLTKTSGPHSEAELTKVYRKALLKYHPDRASRTSTLKEKVYNEEVFKVLQTAFKAFKH</sequence>
<dbReference type="AlphaFoldDB" id="A0A5B8MKW7"/>
<dbReference type="Gene3D" id="1.10.287.110">
    <property type="entry name" value="DnaJ domain"/>
    <property type="match status" value="1"/>
</dbReference>
<keyword evidence="1" id="KW-0175">Coiled coil</keyword>
<feature type="compositionally biased region" description="Gly residues" evidence="2">
    <location>
        <begin position="200"/>
        <end position="216"/>
    </location>
</feature>
<keyword evidence="5" id="KW-1185">Reference proteome</keyword>
<feature type="domain" description="J" evidence="3">
    <location>
        <begin position="341"/>
        <end position="404"/>
    </location>
</feature>
<dbReference type="InterPro" id="IPR001623">
    <property type="entry name" value="DnaJ_domain"/>
</dbReference>
<gene>
    <name evidence="4" type="ORF">A3770_05p36250</name>
</gene>
<dbReference type="EMBL" id="CP031038">
    <property type="protein sequence ID" value="QDZ21107.1"/>
    <property type="molecule type" value="Genomic_DNA"/>
</dbReference>
<dbReference type="Proteomes" id="UP000316726">
    <property type="component" value="Chromosome 5"/>
</dbReference>
<proteinExistence type="predicted"/>
<dbReference type="SUPFAM" id="SSF46565">
    <property type="entry name" value="Chaperone J-domain"/>
    <property type="match status" value="1"/>
</dbReference>
<name>A0A5B8MKW7_9CHLO</name>
<dbReference type="PANTHER" id="PTHR36335">
    <property type="entry name" value="CHAPERONE DNAJ-DOMAIN SUPERFAMILY PROTEIN"/>
    <property type="match status" value="1"/>
</dbReference>
<accession>A0A5B8MKW7</accession>
<dbReference type="PROSITE" id="PS50076">
    <property type="entry name" value="DNAJ_2"/>
    <property type="match status" value="1"/>
</dbReference>
<reference evidence="4 5" key="1">
    <citation type="submission" date="2018-07" db="EMBL/GenBank/DDBJ databases">
        <title>The complete nuclear genome of the prasinophyte Chloropicon primus (CCMP1205).</title>
        <authorList>
            <person name="Pombert J.-F."/>
            <person name="Otis C."/>
            <person name="Turmel M."/>
            <person name="Lemieux C."/>
        </authorList>
    </citation>
    <scope>NUCLEOTIDE SEQUENCE [LARGE SCALE GENOMIC DNA]</scope>
    <source>
        <strain evidence="4 5">CCMP1205</strain>
    </source>
</reference>
<organism evidence="4 5">
    <name type="scientific">Chloropicon primus</name>
    <dbReference type="NCBI Taxonomy" id="1764295"/>
    <lineage>
        <taxon>Eukaryota</taxon>
        <taxon>Viridiplantae</taxon>
        <taxon>Chlorophyta</taxon>
        <taxon>Chloropicophyceae</taxon>
        <taxon>Chloropicales</taxon>
        <taxon>Chloropicaceae</taxon>
        <taxon>Chloropicon</taxon>
    </lineage>
</organism>